<protein>
    <submittedName>
        <fullName evidence="1">Uncharacterized protein</fullName>
    </submittedName>
</protein>
<evidence type="ECO:0000313" key="1">
    <source>
        <dbReference type="EMBL" id="OAI19825.1"/>
    </source>
</evidence>
<organism evidence="1 2">
    <name type="scientific">Methylomonas koyamae</name>
    <dbReference type="NCBI Taxonomy" id="702114"/>
    <lineage>
        <taxon>Bacteria</taxon>
        <taxon>Pseudomonadati</taxon>
        <taxon>Pseudomonadota</taxon>
        <taxon>Gammaproteobacteria</taxon>
        <taxon>Methylococcales</taxon>
        <taxon>Methylococcaceae</taxon>
        <taxon>Methylomonas</taxon>
    </lineage>
</organism>
<keyword evidence="2" id="KW-1185">Reference proteome</keyword>
<sequence>MPITLLKAFNLAKDLDDLGNSSPGSCYYSTSSFDEGEAFKSAGVRIQIGSDLHSARSEQLVLDVTQMPGIEPSQTSLKF</sequence>
<reference evidence="2" key="1">
    <citation type="submission" date="2016-03" db="EMBL/GenBank/DDBJ databases">
        <authorList>
            <person name="Heylen K."/>
            <person name="De Vos P."/>
            <person name="Vekeman B."/>
        </authorList>
    </citation>
    <scope>NUCLEOTIDE SEQUENCE [LARGE SCALE GENOMIC DNA]</scope>
    <source>
        <strain evidence="2">R-45383</strain>
    </source>
</reference>
<accession>A0A177NPC7</accession>
<evidence type="ECO:0000313" key="2">
    <source>
        <dbReference type="Proteomes" id="UP000077628"/>
    </source>
</evidence>
<dbReference type="RefSeq" id="WP_064027680.1">
    <property type="nucleotide sequence ID" value="NZ_LUUK01000152.1"/>
</dbReference>
<comment type="caution">
    <text evidence="1">The sequence shown here is derived from an EMBL/GenBank/DDBJ whole genome shotgun (WGS) entry which is preliminary data.</text>
</comment>
<dbReference type="EMBL" id="LUUK01000152">
    <property type="protein sequence ID" value="OAI19825.1"/>
    <property type="molecule type" value="Genomic_DNA"/>
</dbReference>
<proteinExistence type="predicted"/>
<name>A0A177NPC7_9GAMM</name>
<dbReference type="Proteomes" id="UP000077628">
    <property type="component" value="Unassembled WGS sequence"/>
</dbReference>
<gene>
    <name evidence="1" type="ORF">A1355_03570</name>
</gene>
<dbReference type="AlphaFoldDB" id="A0A177NPC7"/>